<reference evidence="3 4" key="1">
    <citation type="submission" date="2024-09" db="EMBL/GenBank/DDBJ databases">
        <authorList>
            <person name="Sun Q."/>
            <person name="Mori K."/>
        </authorList>
    </citation>
    <scope>NUCLEOTIDE SEQUENCE [LARGE SCALE GENOMIC DNA]</scope>
    <source>
        <strain evidence="3 4">CGMCC 1.15906</strain>
    </source>
</reference>
<evidence type="ECO:0000313" key="3">
    <source>
        <dbReference type="EMBL" id="MFC0623842.1"/>
    </source>
</evidence>
<accession>A0ABV6QJQ3</accession>
<evidence type="ECO:0000256" key="1">
    <source>
        <dbReference type="SAM" id="MobiDB-lite"/>
    </source>
</evidence>
<gene>
    <name evidence="3" type="ORF">ACFFGN_07205</name>
</gene>
<dbReference type="Proteomes" id="UP001589890">
    <property type="component" value="Unassembled WGS sequence"/>
</dbReference>
<feature type="chain" id="PRO_5046279561" description="DUF3558 domain-containing protein" evidence="2">
    <location>
        <begin position="25"/>
        <end position="354"/>
    </location>
</feature>
<organism evidence="3 4">
    <name type="scientific">Kribbella deserti</name>
    <dbReference type="NCBI Taxonomy" id="1926257"/>
    <lineage>
        <taxon>Bacteria</taxon>
        <taxon>Bacillati</taxon>
        <taxon>Actinomycetota</taxon>
        <taxon>Actinomycetes</taxon>
        <taxon>Propionibacteriales</taxon>
        <taxon>Kribbellaceae</taxon>
        <taxon>Kribbella</taxon>
    </lineage>
</organism>
<proteinExistence type="predicted"/>
<dbReference type="RefSeq" id="WP_380044542.1">
    <property type="nucleotide sequence ID" value="NZ_JBHLTC010000006.1"/>
</dbReference>
<feature type="compositionally biased region" description="Low complexity" evidence="1">
    <location>
        <begin position="44"/>
        <end position="61"/>
    </location>
</feature>
<feature type="region of interest" description="Disordered" evidence="1">
    <location>
        <begin position="27"/>
        <end position="72"/>
    </location>
</feature>
<evidence type="ECO:0008006" key="5">
    <source>
        <dbReference type="Google" id="ProtNLM"/>
    </source>
</evidence>
<dbReference type="PROSITE" id="PS51257">
    <property type="entry name" value="PROKAR_LIPOPROTEIN"/>
    <property type="match status" value="1"/>
</dbReference>
<keyword evidence="2" id="KW-0732">Signal</keyword>
<sequence>MGHGRRATAAGAAVLLTLALVACGSEEPVATNPSPTDTPAASETPSTGDTPATDGTPTPGSEGLNGPWAADPGQSERVQAALVAKGYTCTRHSDTAMDLRLCSYGKKYPIKQGFEPTDHAALTLLADQAGTVIAAELQAQGHGDTTLDLRRAMVSQILPAADVEVFLAGGEKLTWGMYVPSDPRGSRLEKVLVKKGFSGAFAPNSAPLTTTKEQALPKLTATGMKCHFEDGLSTEPDRLECTDSKFDAIMNEPPFDARATFTVVDEPAGINKIVVMAEHGEVPSTSNAMRRMTPHIGAIDPALKEISDWAVAGINGPSREAYFGPWRVTFQRVGGSTSFYSVTIAHQKAIGVMA</sequence>
<protein>
    <recommendedName>
        <fullName evidence="5">DUF3558 domain-containing protein</fullName>
    </recommendedName>
</protein>
<feature type="compositionally biased region" description="Polar residues" evidence="1">
    <location>
        <begin position="31"/>
        <end position="43"/>
    </location>
</feature>
<name>A0ABV6QJQ3_9ACTN</name>
<dbReference type="EMBL" id="JBHLTC010000006">
    <property type="protein sequence ID" value="MFC0623842.1"/>
    <property type="molecule type" value="Genomic_DNA"/>
</dbReference>
<evidence type="ECO:0000313" key="4">
    <source>
        <dbReference type="Proteomes" id="UP001589890"/>
    </source>
</evidence>
<comment type="caution">
    <text evidence="3">The sequence shown here is derived from an EMBL/GenBank/DDBJ whole genome shotgun (WGS) entry which is preliminary data.</text>
</comment>
<keyword evidence="4" id="KW-1185">Reference proteome</keyword>
<evidence type="ECO:0000256" key="2">
    <source>
        <dbReference type="SAM" id="SignalP"/>
    </source>
</evidence>
<feature type="signal peptide" evidence="2">
    <location>
        <begin position="1"/>
        <end position="24"/>
    </location>
</feature>